<dbReference type="EMBL" id="AP024443">
    <property type="protein sequence ID" value="BCS18288.1"/>
    <property type="molecule type" value="Genomic_DNA"/>
</dbReference>
<dbReference type="Gene3D" id="1.10.1040.10">
    <property type="entry name" value="N-(1-d-carboxylethyl)-l-norvaline Dehydrogenase, domain 2"/>
    <property type="match status" value="1"/>
</dbReference>
<evidence type="ECO:0000259" key="6">
    <source>
        <dbReference type="Pfam" id="PF14833"/>
    </source>
</evidence>
<protein>
    <recommendedName>
        <fullName evidence="9">3-hydroxyisobutyrate dehydrogenase</fullName>
    </recommendedName>
</protein>
<reference evidence="7" key="2">
    <citation type="submission" date="2021-02" db="EMBL/GenBank/DDBJ databases">
        <title>Aspergillus puulaauensis MK2 genome sequence.</title>
        <authorList>
            <person name="Futagami T."/>
            <person name="Mori K."/>
            <person name="Kadooka C."/>
            <person name="Tanaka T."/>
        </authorList>
    </citation>
    <scope>NUCLEOTIDE SEQUENCE</scope>
    <source>
        <strain evidence="7">MK2</strain>
    </source>
</reference>
<organism evidence="7 8">
    <name type="scientific">Aspergillus puulaauensis</name>
    <dbReference type="NCBI Taxonomy" id="1220207"/>
    <lineage>
        <taxon>Eukaryota</taxon>
        <taxon>Fungi</taxon>
        <taxon>Dikarya</taxon>
        <taxon>Ascomycota</taxon>
        <taxon>Pezizomycotina</taxon>
        <taxon>Eurotiomycetes</taxon>
        <taxon>Eurotiomycetidae</taxon>
        <taxon>Eurotiales</taxon>
        <taxon>Aspergillaceae</taxon>
        <taxon>Aspergillus</taxon>
    </lineage>
</organism>
<sequence length="326" mass="34686">MLFKRVATPRVGWYGLGSMGLPMAMNLQRYLFNTLEPSLTYYNRTISAGEPLDELGAVAATSLLDLVKKCDIIFTMLANDKVVTQSVDAITRSDTPLDKKIFIDCSTVHPDTTDLVSKTLSALGAVFLSAPVFGGPAVAASGSLVFAIGGPRPRAVDVCRYIEGVMGRKVVECGEEAKNAALLKIGGNIVTLSMMEAVGEAQVFAEQTGLGTDAMEELITESFGPVAGGYSKRLTSGIYAPPLETRPGFGVSLGIKDAEHALSLAKRVDARLPGVEIAHGNMQSARDYAGECLDSSSMYGILRMEAGMSFWNDASQGEDPGQQQTR</sequence>
<dbReference type="GO" id="GO:0051287">
    <property type="term" value="F:NAD binding"/>
    <property type="evidence" value="ECO:0007669"/>
    <property type="project" value="InterPro"/>
</dbReference>
<dbReference type="AlphaFoldDB" id="A0A7R7XBZ4"/>
<keyword evidence="3" id="KW-0520">NAD</keyword>
<dbReference type="GO" id="GO:0016491">
    <property type="term" value="F:oxidoreductase activity"/>
    <property type="evidence" value="ECO:0007669"/>
    <property type="project" value="UniProtKB-KW"/>
</dbReference>
<dbReference type="OrthoDB" id="435038at2759"/>
<keyword evidence="8" id="KW-1185">Reference proteome</keyword>
<evidence type="ECO:0000256" key="4">
    <source>
        <dbReference type="PIRSR" id="PIRSR000103-1"/>
    </source>
</evidence>
<dbReference type="SUPFAM" id="SSF48179">
    <property type="entry name" value="6-phosphogluconate dehydrogenase C-terminal domain-like"/>
    <property type="match status" value="1"/>
</dbReference>
<feature type="domain" description="3-hydroxyisobutyrate dehydrogenase-like NAD-binding" evidence="6">
    <location>
        <begin position="182"/>
        <end position="300"/>
    </location>
</feature>
<feature type="active site" evidence="4">
    <location>
        <position position="184"/>
    </location>
</feature>
<proteinExistence type="inferred from homology"/>
<keyword evidence="2" id="KW-0560">Oxidoreductase</keyword>
<evidence type="ECO:0000313" key="7">
    <source>
        <dbReference type="EMBL" id="BCS18288.1"/>
    </source>
</evidence>
<dbReference type="InterPro" id="IPR051265">
    <property type="entry name" value="HIBADH-related_NP60_sf"/>
</dbReference>
<dbReference type="Proteomes" id="UP000654913">
    <property type="component" value="Chromosome 1"/>
</dbReference>
<comment type="similarity">
    <text evidence="1">Belongs to the HIBADH-related family. NP60 subfamily.</text>
</comment>
<dbReference type="Pfam" id="PF03446">
    <property type="entry name" value="NAD_binding_2"/>
    <property type="match status" value="1"/>
</dbReference>
<dbReference type="SUPFAM" id="SSF51735">
    <property type="entry name" value="NAD(P)-binding Rossmann-fold domains"/>
    <property type="match status" value="1"/>
</dbReference>
<dbReference type="PIRSF" id="PIRSF000103">
    <property type="entry name" value="HIBADH"/>
    <property type="match status" value="1"/>
</dbReference>
<dbReference type="InterPro" id="IPR036291">
    <property type="entry name" value="NAD(P)-bd_dom_sf"/>
</dbReference>
<dbReference type="InterPro" id="IPR013328">
    <property type="entry name" value="6PGD_dom2"/>
</dbReference>
<evidence type="ECO:0000256" key="2">
    <source>
        <dbReference type="ARBA" id="ARBA00023002"/>
    </source>
</evidence>
<dbReference type="InterPro" id="IPR015815">
    <property type="entry name" value="HIBADH-related"/>
</dbReference>
<gene>
    <name evidence="7" type="ORF">APUU_11116A</name>
</gene>
<dbReference type="InterPro" id="IPR006115">
    <property type="entry name" value="6PGDH_NADP-bd"/>
</dbReference>
<dbReference type="RefSeq" id="XP_041550482.1">
    <property type="nucleotide sequence ID" value="XM_041694724.1"/>
</dbReference>
<dbReference type="Pfam" id="PF14833">
    <property type="entry name" value="NAD_binding_11"/>
    <property type="match status" value="1"/>
</dbReference>
<dbReference type="InterPro" id="IPR029154">
    <property type="entry name" value="HIBADH-like_NADP-bd"/>
</dbReference>
<evidence type="ECO:0000259" key="5">
    <source>
        <dbReference type="Pfam" id="PF03446"/>
    </source>
</evidence>
<dbReference type="GeneID" id="64968293"/>
<dbReference type="Gene3D" id="3.40.50.720">
    <property type="entry name" value="NAD(P)-binding Rossmann-like Domain"/>
    <property type="match status" value="1"/>
</dbReference>
<evidence type="ECO:0000256" key="1">
    <source>
        <dbReference type="ARBA" id="ARBA00007598"/>
    </source>
</evidence>
<evidence type="ECO:0000313" key="8">
    <source>
        <dbReference type="Proteomes" id="UP000654913"/>
    </source>
</evidence>
<accession>A0A7R7XBZ4</accession>
<reference evidence="7" key="1">
    <citation type="submission" date="2021-01" db="EMBL/GenBank/DDBJ databases">
        <authorList>
            <consortium name="Aspergillus puulaauensis MK2 genome sequencing consortium"/>
            <person name="Kazuki M."/>
            <person name="Futagami T."/>
        </authorList>
    </citation>
    <scope>NUCLEOTIDE SEQUENCE</scope>
    <source>
        <strain evidence="7">MK2</strain>
    </source>
</reference>
<dbReference type="PANTHER" id="PTHR43580:SF8">
    <property type="entry name" value="6-PHOSPHOGLUCONATE DEHYDROGENASE NADP-BINDING DOMAIN-CONTAINING PROTEIN-RELATED"/>
    <property type="match status" value="1"/>
</dbReference>
<dbReference type="InterPro" id="IPR008927">
    <property type="entry name" value="6-PGluconate_DH-like_C_sf"/>
</dbReference>
<name>A0A7R7XBZ4_9EURO</name>
<dbReference type="PANTHER" id="PTHR43580">
    <property type="entry name" value="OXIDOREDUCTASE GLYR1-RELATED"/>
    <property type="match status" value="1"/>
</dbReference>
<evidence type="ECO:0000256" key="3">
    <source>
        <dbReference type="ARBA" id="ARBA00023027"/>
    </source>
</evidence>
<dbReference type="GO" id="GO:0050661">
    <property type="term" value="F:NADP binding"/>
    <property type="evidence" value="ECO:0007669"/>
    <property type="project" value="InterPro"/>
</dbReference>
<dbReference type="KEGG" id="apuu:APUU_11116A"/>
<evidence type="ECO:0008006" key="9">
    <source>
        <dbReference type="Google" id="ProtNLM"/>
    </source>
</evidence>
<feature type="domain" description="6-phosphogluconate dehydrogenase NADP-binding" evidence="5">
    <location>
        <begin position="10"/>
        <end position="171"/>
    </location>
</feature>